<dbReference type="Pfam" id="PF00271">
    <property type="entry name" value="Helicase_C"/>
    <property type="match status" value="1"/>
</dbReference>
<dbReference type="GeneID" id="15806217"/>
<keyword evidence="9" id="KW-1185">Reference proteome</keyword>
<dbReference type="PANTHER" id="PTHR47959">
    <property type="entry name" value="ATP-DEPENDENT RNA HELICASE RHLE-RELATED"/>
    <property type="match status" value="1"/>
</dbReference>
<feature type="domain" description="Helicase ATP-binding" evidence="6">
    <location>
        <begin position="168"/>
        <end position="347"/>
    </location>
</feature>
<evidence type="ECO:0000259" key="6">
    <source>
        <dbReference type="PROSITE" id="PS51192"/>
    </source>
</evidence>
<dbReference type="OrthoDB" id="360161at2759"/>
<dbReference type="GO" id="GO:0005829">
    <property type="term" value="C:cytosol"/>
    <property type="evidence" value="ECO:0007669"/>
    <property type="project" value="TreeGrafter"/>
</dbReference>
<evidence type="ECO:0000256" key="5">
    <source>
        <dbReference type="SAM" id="MobiDB-lite"/>
    </source>
</evidence>
<feature type="region of interest" description="Disordered" evidence="5">
    <location>
        <begin position="629"/>
        <end position="662"/>
    </location>
</feature>
<dbReference type="VEuPathDB" id="PiroplasmaDB:BEWA_019920"/>
<keyword evidence="2" id="KW-0378">Hydrolase</keyword>
<evidence type="ECO:0000256" key="1">
    <source>
        <dbReference type="ARBA" id="ARBA00022741"/>
    </source>
</evidence>
<evidence type="ECO:0000313" key="8">
    <source>
        <dbReference type="EMBL" id="AFZ79146.1"/>
    </source>
</evidence>
<accession>L0AVU2</accession>
<dbReference type="SUPFAM" id="SSF52540">
    <property type="entry name" value="P-loop containing nucleoside triphosphate hydrolases"/>
    <property type="match status" value="2"/>
</dbReference>
<proteinExistence type="predicted"/>
<dbReference type="CDD" id="cd18787">
    <property type="entry name" value="SF2_C_DEAD"/>
    <property type="match status" value="1"/>
</dbReference>
<protein>
    <submittedName>
        <fullName evidence="8">DEAD box ATP-dependent RNA helicase family member protein</fullName>
    </submittedName>
</protein>
<dbReference type="Pfam" id="PF00270">
    <property type="entry name" value="DEAD"/>
    <property type="match status" value="1"/>
</dbReference>
<dbReference type="AlphaFoldDB" id="L0AVU2"/>
<dbReference type="GO" id="GO:0005524">
    <property type="term" value="F:ATP binding"/>
    <property type="evidence" value="ECO:0007669"/>
    <property type="project" value="UniProtKB-KW"/>
</dbReference>
<dbReference type="InterPro" id="IPR001650">
    <property type="entry name" value="Helicase_C-like"/>
</dbReference>
<dbReference type="PROSITE" id="PS51194">
    <property type="entry name" value="HELICASE_CTER"/>
    <property type="match status" value="1"/>
</dbReference>
<keyword evidence="3 8" id="KW-0347">Helicase</keyword>
<dbReference type="Gene3D" id="3.40.50.300">
    <property type="entry name" value="P-loop containing nucleotide triphosphate hydrolases"/>
    <property type="match status" value="2"/>
</dbReference>
<keyword evidence="4" id="KW-0067">ATP-binding</keyword>
<dbReference type="RefSeq" id="XP_004828812.1">
    <property type="nucleotide sequence ID" value="XM_004828755.1"/>
</dbReference>
<dbReference type="SMART" id="SM00490">
    <property type="entry name" value="HELICc"/>
    <property type="match status" value="1"/>
</dbReference>
<evidence type="ECO:0000256" key="2">
    <source>
        <dbReference type="ARBA" id="ARBA00022801"/>
    </source>
</evidence>
<dbReference type="STRING" id="1537102.L0AVU2"/>
<feature type="compositionally biased region" description="Polar residues" evidence="5">
    <location>
        <begin position="629"/>
        <end position="647"/>
    </location>
</feature>
<dbReference type="CDD" id="cd00268">
    <property type="entry name" value="DEADc"/>
    <property type="match status" value="1"/>
</dbReference>
<dbReference type="GO" id="GO:0003676">
    <property type="term" value="F:nucleic acid binding"/>
    <property type="evidence" value="ECO:0007669"/>
    <property type="project" value="InterPro"/>
</dbReference>
<gene>
    <name evidence="8" type="ORF">BEWA_019920</name>
</gene>
<feature type="domain" description="Helicase C-terminal" evidence="7">
    <location>
        <begin position="379"/>
        <end position="529"/>
    </location>
</feature>
<evidence type="ECO:0000256" key="4">
    <source>
        <dbReference type="ARBA" id="ARBA00022840"/>
    </source>
</evidence>
<dbReference type="PANTHER" id="PTHR47959:SF1">
    <property type="entry name" value="ATP-DEPENDENT RNA HELICASE DBPA"/>
    <property type="match status" value="1"/>
</dbReference>
<dbReference type="EMBL" id="CP001669">
    <property type="protein sequence ID" value="AFZ79146.1"/>
    <property type="molecule type" value="Genomic_DNA"/>
</dbReference>
<dbReference type="InterPro" id="IPR044742">
    <property type="entry name" value="DEAD/DEAH_RhlB"/>
</dbReference>
<dbReference type="GO" id="GO:0016787">
    <property type="term" value="F:hydrolase activity"/>
    <property type="evidence" value="ECO:0007669"/>
    <property type="project" value="UniProtKB-KW"/>
</dbReference>
<dbReference type="InterPro" id="IPR011545">
    <property type="entry name" value="DEAD/DEAH_box_helicase_dom"/>
</dbReference>
<dbReference type="Proteomes" id="UP000031512">
    <property type="component" value="Chromosome 1"/>
</dbReference>
<dbReference type="eggNOG" id="KOG0339">
    <property type="taxonomic scope" value="Eukaryota"/>
</dbReference>
<sequence length="662" mass="74590">MPPEIQVPESLEDNEDSLDLYMKQLDESLKNEVKKPTTAENIDDYDSDTEGLYQLLKKREQESNFFNDHEDADKIAAQKEKLIAPSINVIDTRSWNKNIYQVDENIENMTLEESVDLKKRLGIETLGTRVPRPIGSFLHLSKCVPPTIIARLAKLGFVQPTPVQCQAIPCLLQGRNTIIISETGSGKTLSYLIPIVVHVLSLIKQWESVATKKSIYALILTLNRELCYQVYNVLNKLCKHINLRIACISSDADKKEQFKTLLDGCEIAVCSPVRLIDLVRLKGVRLSSCNYVVVDESDRMFTREYYKQTISILNSLRDDALKVFVSATTTDDIYKKMKSLIRNSITIKVGITQGINLNNIDLKFVMMFSKPNYVQKKTWLADHITHLESKSQNIIFCNHKETVFEVYKFLSSTADNCAMAHSDIPPDQRNRFLQSFKSGRCKTLVTTDLVCRGIDIPSVGCVINYDAPKHFHTFMHRVGRCSRNNSKGISYTFFSKSDSSLAAHIAHYMETSVNSGPKLDVPNHLLNLAMSFAPYKQSKSMGIDFIKYLSGDSFLSGDKKTRNKRQLEPKHDTEFVASKVHKSPDTDTGYNPGNIPIEDSNIGKEYNAMDDIPSSSDDDIVVACNNNAVPSSFPEYSTISQMPVSDGSNKEHKPSRFSDGPL</sequence>
<evidence type="ECO:0000256" key="3">
    <source>
        <dbReference type="ARBA" id="ARBA00022806"/>
    </source>
</evidence>
<dbReference type="PROSITE" id="PS51192">
    <property type="entry name" value="HELICASE_ATP_BIND_1"/>
    <property type="match status" value="1"/>
</dbReference>
<dbReference type="KEGG" id="beq:BEWA_019920"/>
<evidence type="ECO:0000313" key="9">
    <source>
        <dbReference type="Proteomes" id="UP000031512"/>
    </source>
</evidence>
<name>L0AVU2_THEEQ</name>
<organism evidence="8 9">
    <name type="scientific">Theileria equi strain WA</name>
    <dbReference type="NCBI Taxonomy" id="1537102"/>
    <lineage>
        <taxon>Eukaryota</taxon>
        <taxon>Sar</taxon>
        <taxon>Alveolata</taxon>
        <taxon>Apicomplexa</taxon>
        <taxon>Aconoidasida</taxon>
        <taxon>Piroplasmida</taxon>
        <taxon>Theileriidae</taxon>
        <taxon>Theileria</taxon>
    </lineage>
</organism>
<dbReference type="InterPro" id="IPR027417">
    <property type="entry name" value="P-loop_NTPase"/>
</dbReference>
<keyword evidence="1" id="KW-0547">Nucleotide-binding</keyword>
<dbReference type="InterPro" id="IPR014001">
    <property type="entry name" value="Helicase_ATP-bd"/>
</dbReference>
<evidence type="ECO:0000259" key="7">
    <source>
        <dbReference type="PROSITE" id="PS51194"/>
    </source>
</evidence>
<dbReference type="GO" id="GO:0003724">
    <property type="term" value="F:RNA helicase activity"/>
    <property type="evidence" value="ECO:0007669"/>
    <property type="project" value="TreeGrafter"/>
</dbReference>
<dbReference type="SMART" id="SM00487">
    <property type="entry name" value="DEXDc"/>
    <property type="match status" value="1"/>
</dbReference>
<dbReference type="InterPro" id="IPR050079">
    <property type="entry name" value="DEAD_box_RNA_helicase"/>
</dbReference>
<reference evidence="8 9" key="1">
    <citation type="journal article" date="2012" name="BMC Genomics">
        <title>Comparative genomic analysis and phylogenetic position of Theileria equi.</title>
        <authorList>
            <person name="Kappmeyer L.S."/>
            <person name="Thiagarajan M."/>
            <person name="Herndon D.R."/>
            <person name="Ramsay J.D."/>
            <person name="Caler E."/>
            <person name="Djikeng A."/>
            <person name="Gillespie J.J."/>
            <person name="Lau A.O."/>
            <person name="Roalson E.H."/>
            <person name="Silva J.C."/>
            <person name="Silva M.G."/>
            <person name="Suarez C.E."/>
            <person name="Ueti M.W."/>
            <person name="Nene V.M."/>
            <person name="Mealey R.H."/>
            <person name="Knowles D.P."/>
            <person name="Brayton K.A."/>
        </authorList>
    </citation>
    <scope>NUCLEOTIDE SEQUENCE [LARGE SCALE GENOMIC DNA]</scope>
    <source>
        <strain evidence="8 9">WA</strain>
    </source>
</reference>